<evidence type="ECO:0000256" key="5">
    <source>
        <dbReference type="SAM" id="MobiDB-lite"/>
    </source>
</evidence>
<accession>A0A2D4EXA6</accession>
<dbReference type="AlphaFoldDB" id="A0A2D4EXA6"/>
<evidence type="ECO:0000256" key="1">
    <source>
        <dbReference type="ARBA" id="ARBA00004123"/>
    </source>
</evidence>
<dbReference type="PANTHER" id="PTHR45891">
    <property type="entry name" value="ZINC FINGER HOMEOBOX PROTEIN"/>
    <property type="match status" value="1"/>
</dbReference>
<comment type="subcellular location">
    <subcellularLocation>
        <location evidence="1">Nucleus</location>
    </subcellularLocation>
</comment>
<dbReference type="PANTHER" id="PTHR45891:SF1">
    <property type="entry name" value="ZINC FINGER HOMEOBOX PROTEIN 2"/>
    <property type="match status" value="1"/>
</dbReference>
<reference evidence="6" key="2">
    <citation type="submission" date="2017-11" db="EMBL/GenBank/DDBJ databases">
        <title>Coralsnake Venomics: Analyses of Venom Gland Transcriptomes and Proteomes of Six Brazilian Taxa.</title>
        <authorList>
            <person name="Aird S.D."/>
            <person name="Jorge da Silva N."/>
            <person name="Qiu L."/>
            <person name="Villar-Briones A."/>
            <person name="Aparecida-Saddi V."/>
            <person name="Campos-Telles M.P."/>
            <person name="Grau M."/>
            <person name="Mikheyev A.S."/>
        </authorList>
    </citation>
    <scope>NUCLEOTIDE SEQUENCE</scope>
    <source>
        <tissue evidence="6">Venom_gland</tissue>
    </source>
</reference>
<organism evidence="6">
    <name type="scientific">Micrurus corallinus</name>
    <name type="common">Brazilian coral snake</name>
    <dbReference type="NCBI Taxonomy" id="54390"/>
    <lineage>
        <taxon>Eukaryota</taxon>
        <taxon>Metazoa</taxon>
        <taxon>Chordata</taxon>
        <taxon>Craniata</taxon>
        <taxon>Vertebrata</taxon>
        <taxon>Euteleostomi</taxon>
        <taxon>Lepidosauria</taxon>
        <taxon>Squamata</taxon>
        <taxon>Bifurcata</taxon>
        <taxon>Unidentata</taxon>
        <taxon>Episquamata</taxon>
        <taxon>Toxicofera</taxon>
        <taxon>Serpentes</taxon>
        <taxon>Colubroidea</taxon>
        <taxon>Elapidae</taxon>
        <taxon>Elapinae</taxon>
        <taxon>Micrurus</taxon>
    </lineage>
</organism>
<name>A0A2D4EXA6_MICCO</name>
<reference evidence="6" key="1">
    <citation type="submission" date="2017-07" db="EMBL/GenBank/DDBJ databases">
        <authorList>
            <person name="Mikheyev A."/>
            <person name="Grau M."/>
        </authorList>
    </citation>
    <scope>NUCLEOTIDE SEQUENCE</scope>
    <source>
        <tissue evidence="6">Venom_gland</tissue>
    </source>
</reference>
<dbReference type="GO" id="GO:0000981">
    <property type="term" value="F:DNA-binding transcription factor activity, RNA polymerase II-specific"/>
    <property type="evidence" value="ECO:0007669"/>
    <property type="project" value="TreeGrafter"/>
</dbReference>
<dbReference type="GO" id="GO:0005634">
    <property type="term" value="C:nucleus"/>
    <property type="evidence" value="ECO:0007669"/>
    <property type="project" value="UniProtKB-SubCell"/>
</dbReference>
<dbReference type="GO" id="GO:0046872">
    <property type="term" value="F:metal ion binding"/>
    <property type="evidence" value="ECO:0007669"/>
    <property type="project" value="UniProtKB-KW"/>
</dbReference>
<evidence type="ECO:0000256" key="3">
    <source>
        <dbReference type="ARBA" id="ARBA00022737"/>
    </source>
</evidence>
<evidence type="ECO:0000256" key="4">
    <source>
        <dbReference type="ARBA" id="ARBA00022833"/>
    </source>
</evidence>
<dbReference type="InterPro" id="IPR051968">
    <property type="entry name" value="ZnFinger_Homeobox_TR"/>
</dbReference>
<dbReference type="GO" id="GO:0045664">
    <property type="term" value="P:regulation of neuron differentiation"/>
    <property type="evidence" value="ECO:0007669"/>
    <property type="project" value="TreeGrafter"/>
</dbReference>
<dbReference type="GO" id="GO:0000978">
    <property type="term" value="F:RNA polymerase II cis-regulatory region sequence-specific DNA binding"/>
    <property type="evidence" value="ECO:0007669"/>
    <property type="project" value="TreeGrafter"/>
</dbReference>
<keyword evidence="4" id="KW-0862">Zinc</keyword>
<protein>
    <submittedName>
        <fullName evidence="6">Uncharacterized protein</fullName>
    </submittedName>
</protein>
<sequence length="109" mass="11716">MTSEKHMQNMLLLHQGLPLTLPGLLGQPQTPSGGKAQPDLFPFYGAQALGHHSHPHQVHAGSNPPLRADKPMEQPQLLLNGGFQHLSAAGRKMATLGAGKRDFPFLVSI</sequence>
<evidence type="ECO:0000313" key="6">
    <source>
        <dbReference type="EMBL" id="LAA39879.1"/>
    </source>
</evidence>
<keyword evidence="2" id="KW-0479">Metal-binding</keyword>
<proteinExistence type="predicted"/>
<evidence type="ECO:0000256" key="2">
    <source>
        <dbReference type="ARBA" id="ARBA00022723"/>
    </source>
</evidence>
<keyword evidence="3" id="KW-0677">Repeat</keyword>
<dbReference type="EMBL" id="IACJ01038486">
    <property type="protein sequence ID" value="LAA39879.1"/>
    <property type="molecule type" value="Transcribed_RNA"/>
</dbReference>
<feature type="region of interest" description="Disordered" evidence="5">
    <location>
        <begin position="52"/>
        <end position="71"/>
    </location>
</feature>